<dbReference type="Pfam" id="PF01565">
    <property type="entry name" value="FAD_binding_4"/>
    <property type="match status" value="1"/>
</dbReference>
<evidence type="ECO:0000256" key="3">
    <source>
        <dbReference type="ARBA" id="ARBA00022827"/>
    </source>
</evidence>
<evidence type="ECO:0000256" key="2">
    <source>
        <dbReference type="ARBA" id="ARBA00022630"/>
    </source>
</evidence>
<reference evidence="7 8" key="1">
    <citation type="journal article" date="2018" name="PLoS Genet.">
        <title>Repeat elements organise 3D genome structure and mediate transcription in the filamentous fungus Epichloe festucae.</title>
        <authorList>
            <person name="Winter D.J."/>
            <person name="Ganley A.R.D."/>
            <person name="Young C.A."/>
            <person name="Liachko I."/>
            <person name="Schardl C.L."/>
            <person name="Dupont P.Y."/>
            <person name="Berry D."/>
            <person name="Ram A."/>
            <person name="Scott B."/>
            <person name="Cox M.P."/>
        </authorList>
    </citation>
    <scope>NUCLEOTIDE SEQUENCE [LARGE SCALE GENOMIC DNA]</scope>
    <source>
        <strain evidence="7 8">Fl1</strain>
    </source>
</reference>
<evidence type="ECO:0000256" key="4">
    <source>
        <dbReference type="ARBA" id="ARBA00023002"/>
    </source>
</evidence>
<dbReference type="AlphaFoldDB" id="A0A7U3Q2P1"/>
<evidence type="ECO:0000313" key="8">
    <source>
        <dbReference type="Proteomes" id="UP000594364"/>
    </source>
</evidence>
<dbReference type="InterPro" id="IPR006094">
    <property type="entry name" value="Oxid_FAD_bind_N"/>
</dbReference>
<dbReference type="PROSITE" id="PS51387">
    <property type="entry name" value="FAD_PCMH"/>
    <property type="match status" value="1"/>
</dbReference>
<evidence type="ECO:0000313" key="7">
    <source>
        <dbReference type="EMBL" id="QPH19710.1"/>
    </source>
</evidence>
<gene>
    <name evidence="7" type="ORF">C2857_005003</name>
</gene>
<dbReference type="EMBL" id="CP031390">
    <property type="protein sequence ID" value="QPH19710.1"/>
    <property type="molecule type" value="Genomic_DNA"/>
</dbReference>
<keyword evidence="4" id="KW-0560">Oxidoreductase</keyword>
<dbReference type="GO" id="GO:0071949">
    <property type="term" value="F:FAD binding"/>
    <property type="evidence" value="ECO:0007669"/>
    <property type="project" value="InterPro"/>
</dbReference>
<keyword evidence="8" id="KW-1185">Reference proteome</keyword>
<dbReference type="PANTHER" id="PTHR42973">
    <property type="entry name" value="BINDING OXIDOREDUCTASE, PUTATIVE (AFU_ORTHOLOGUE AFUA_1G17690)-RELATED"/>
    <property type="match status" value="1"/>
</dbReference>
<organism evidence="7 8">
    <name type="scientific">Epichloe festucae (strain Fl1)</name>
    <dbReference type="NCBI Taxonomy" id="877507"/>
    <lineage>
        <taxon>Eukaryota</taxon>
        <taxon>Fungi</taxon>
        <taxon>Dikarya</taxon>
        <taxon>Ascomycota</taxon>
        <taxon>Pezizomycotina</taxon>
        <taxon>Sordariomycetes</taxon>
        <taxon>Hypocreomycetidae</taxon>
        <taxon>Hypocreales</taxon>
        <taxon>Clavicipitaceae</taxon>
        <taxon>Epichloe</taxon>
    </lineage>
</organism>
<feature type="domain" description="FAD-binding PCMH-type" evidence="6">
    <location>
        <begin position="61"/>
        <end position="233"/>
    </location>
</feature>
<dbReference type="InterPro" id="IPR016166">
    <property type="entry name" value="FAD-bd_PCMH"/>
</dbReference>
<keyword evidence="5" id="KW-0732">Signal</keyword>
<accession>A0A7U3Q2P1</accession>
<name>A0A7U3Q2P1_EPIFF</name>
<sequence>MRLVSAFSLVAAVPGALAGPASSTAKVACQDIGLVLPGRVSYPLATAYSQEVYSYWSALLRDIKPACVVLPKSTEQVAAVVRILNKYPEVRFAVKSGGHDPNAGHATVQDGVLISMKKLTGTTYDEGRQLAHVQPGGEWNDVIGTLDPQGVTVAGGRLGIVGVGGLLLQGGLSFLSSQYGLAADNIVGWETVTADGSIRYINATEEPDLAVAMRGSGSQFGIVTQFTIRTHPIGKIWGGTRVYDASKAVE</sequence>
<feature type="chain" id="PRO_5034040159" description="FAD-binding PCMH-type domain-containing protein" evidence="5">
    <location>
        <begin position="19"/>
        <end position="250"/>
    </location>
</feature>
<feature type="signal peptide" evidence="5">
    <location>
        <begin position="1"/>
        <end position="18"/>
    </location>
</feature>
<dbReference type="OrthoDB" id="2151789at2759"/>
<protein>
    <recommendedName>
        <fullName evidence="6">FAD-binding PCMH-type domain-containing protein</fullName>
    </recommendedName>
</protein>
<proteinExistence type="inferred from homology"/>
<comment type="similarity">
    <text evidence="1">Belongs to the oxygen-dependent FAD-linked oxidoreductase family.</text>
</comment>
<keyword evidence="2" id="KW-0285">Flavoprotein</keyword>
<dbReference type="GO" id="GO:0016491">
    <property type="term" value="F:oxidoreductase activity"/>
    <property type="evidence" value="ECO:0007669"/>
    <property type="project" value="UniProtKB-KW"/>
</dbReference>
<dbReference type="SUPFAM" id="SSF56176">
    <property type="entry name" value="FAD-binding/transporter-associated domain-like"/>
    <property type="match status" value="1"/>
</dbReference>
<evidence type="ECO:0000256" key="5">
    <source>
        <dbReference type="SAM" id="SignalP"/>
    </source>
</evidence>
<dbReference type="PANTHER" id="PTHR42973:SF13">
    <property type="entry name" value="FAD-BINDING PCMH-TYPE DOMAIN-CONTAINING PROTEIN"/>
    <property type="match status" value="1"/>
</dbReference>
<dbReference type="Proteomes" id="UP000594364">
    <property type="component" value="Chromosome 6"/>
</dbReference>
<dbReference type="Gene3D" id="3.30.465.10">
    <property type="match status" value="1"/>
</dbReference>
<evidence type="ECO:0000259" key="6">
    <source>
        <dbReference type="PROSITE" id="PS51387"/>
    </source>
</evidence>
<evidence type="ECO:0000256" key="1">
    <source>
        <dbReference type="ARBA" id="ARBA00005466"/>
    </source>
</evidence>
<dbReference type="InterPro" id="IPR050416">
    <property type="entry name" value="FAD-linked_Oxidoreductase"/>
</dbReference>
<dbReference type="InterPro" id="IPR016169">
    <property type="entry name" value="FAD-bd_PCMH_sub2"/>
</dbReference>
<dbReference type="InterPro" id="IPR036318">
    <property type="entry name" value="FAD-bd_PCMH-like_sf"/>
</dbReference>
<keyword evidence="3" id="KW-0274">FAD</keyword>